<keyword evidence="6" id="KW-0961">Cell wall biogenesis/degradation</keyword>
<evidence type="ECO:0000256" key="6">
    <source>
        <dbReference type="ARBA" id="ARBA00023316"/>
    </source>
</evidence>
<feature type="active site" description="Acyl-ester intermediate" evidence="7">
    <location>
        <position position="89"/>
    </location>
</feature>
<feature type="domain" description="Peptidase S11 D-alanyl-D-alanine carboxypeptidase A N-terminal" evidence="10">
    <location>
        <begin position="75"/>
        <end position="274"/>
    </location>
</feature>
<keyword evidence="4" id="KW-0133">Cell shape</keyword>
<evidence type="ECO:0000256" key="8">
    <source>
        <dbReference type="PIRSR" id="PIRSR618044-2"/>
    </source>
</evidence>
<feature type="active site" description="Proton acceptor" evidence="7">
    <location>
        <position position="92"/>
    </location>
</feature>
<dbReference type="GO" id="GO:0009002">
    <property type="term" value="F:serine-type D-Ala-D-Ala carboxypeptidase activity"/>
    <property type="evidence" value="ECO:0007669"/>
    <property type="project" value="UniProtKB-EC"/>
</dbReference>
<dbReference type="SUPFAM" id="SSF56601">
    <property type="entry name" value="beta-lactamase/transpeptidase-like"/>
    <property type="match status" value="1"/>
</dbReference>
<evidence type="ECO:0000259" key="10">
    <source>
        <dbReference type="Pfam" id="PF00768"/>
    </source>
</evidence>
<organism evidence="11 12">
    <name type="scientific">Cryobacterium roopkundense</name>
    <dbReference type="NCBI Taxonomy" id="1001240"/>
    <lineage>
        <taxon>Bacteria</taxon>
        <taxon>Bacillati</taxon>
        <taxon>Actinomycetota</taxon>
        <taxon>Actinomycetes</taxon>
        <taxon>Micrococcales</taxon>
        <taxon>Microbacteriaceae</taxon>
        <taxon>Cryobacterium</taxon>
    </lineage>
</organism>
<comment type="similarity">
    <text evidence="1 9">Belongs to the peptidase S11 family.</text>
</comment>
<sequence length="409" mass="41470">MPTRRVIYRRRRLAVFGIVLVALMGFGYLAATGLAPVPASAAEVTEPAALTQPAAAPQWPGFGAGAIGAVGFPGVLASNGDQASVPIASIAKMVTALVVLDAKPLGADEDGPDITFTDADIALYYESLAENGSVAPVVSGMVLTQREAFEAMLLPSANNYAASLAVWAYGSESEYLDAANAWLTAQGLTDTVVADTSGISSQSVSSPANLVELAKLVVGNPALAEIVSLPTAVLPTIGRITNTNKLLGTGGVDGIKTGTTDVAGACLLFSTDLKVGDETVTVVGVLLGGDTHSELNESIAALIESVTPGFQNVTLAEKGAVYGSYTTPWGQTTNAVALEQASALVWSDTPIAGTITAKSIQIGAAGDSVGDVDFSVGDKDVTVPLVLDGPVTDPGAGWRFTHPGELAAG</sequence>
<dbReference type="EMBL" id="JACHBQ010000001">
    <property type="protein sequence ID" value="MBB5641259.1"/>
    <property type="molecule type" value="Genomic_DNA"/>
</dbReference>
<dbReference type="GO" id="GO:0008360">
    <property type="term" value="P:regulation of cell shape"/>
    <property type="evidence" value="ECO:0007669"/>
    <property type="project" value="UniProtKB-KW"/>
</dbReference>
<keyword evidence="11" id="KW-0645">Protease</keyword>
<evidence type="ECO:0000256" key="4">
    <source>
        <dbReference type="ARBA" id="ARBA00022960"/>
    </source>
</evidence>
<feature type="active site" evidence="7">
    <location>
        <position position="156"/>
    </location>
</feature>
<dbReference type="EC" id="3.4.16.4" evidence="11"/>
<evidence type="ECO:0000256" key="9">
    <source>
        <dbReference type="RuleBase" id="RU004016"/>
    </source>
</evidence>
<dbReference type="AlphaFoldDB" id="A0A7W9E4B7"/>
<accession>A0A7W9E4B7</accession>
<keyword evidence="5" id="KW-0573">Peptidoglycan synthesis</keyword>
<dbReference type="InterPro" id="IPR012338">
    <property type="entry name" value="Beta-lactam/transpept-like"/>
</dbReference>
<evidence type="ECO:0000313" key="11">
    <source>
        <dbReference type="EMBL" id="MBB5641259.1"/>
    </source>
</evidence>
<dbReference type="Proteomes" id="UP000561726">
    <property type="component" value="Unassembled WGS sequence"/>
</dbReference>
<dbReference type="Gene3D" id="3.40.710.10">
    <property type="entry name" value="DD-peptidase/beta-lactamase superfamily"/>
    <property type="match status" value="1"/>
</dbReference>
<proteinExistence type="inferred from homology"/>
<dbReference type="Pfam" id="PF00768">
    <property type="entry name" value="Peptidase_S11"/>
    <property type="match status" value="1"/>
</dbReference>
<dbReference type="GO" id="GO:0009252">
    <property type="term" value="P:peptidoglycan biosynthetic process"/>
    <property type="evidence" value="ECO:0007669"/>
    <property type="project" value="UniProtKB-KW"/>
</dbReference>
<dbReference type="InterPro" id="IPR001967">
    <property type="entry name" value="Peptidase_S11_N"/>
</dbReference>
<dbReference type="GO" id="GO:0006508">
    <property type="term" value="P:proteolysis"/>
    <property type="evidence" value="ECO:0007669"/>
    <property type="project" value="InterPro"/>
</dbReference>
<dbReference type="GO" id="GO:0071555">
    <property type="term" value="P:cell wall organization"/>
    <property type="evidence" value="ECO:0007669"/>
    <property type="project" value="UniProtKB-KW"/>
</dbReference>
<dbReference type="RefSeq" id="WP_221243945.1">
    <property type="nucleotide sequence ID" value="NZ_JACHBQ010000001.1"/>
</dbReference>
<evidence type="ECO:0000256" key="5">
    <source>
        <dbReference type="ARBA" id="ARBA00022984"/>
    </source>
</evidence>
<evidence type="ECO:0000256" key="7">
    <source>
        <dbReference type="PIRSR" id="PIRSR618044-1"/>
    </source>
</evidence>
<keyword evidence="11" id="KW-0121">Carboxypeptidase</keyword>
<dbReference type="PRINTS" id="PR00725">
    <property type="entry name" value="DADACBPTASE1"/>
</dbReference>
<protein>
    <submittedName>
        <fullName evidence="11">D-alanyl-D-alanine carboxypeptidase (Penicillin-binding protein 5/6)</fullName>
        <ecNumber evidence="11">3.4.16.4</ecNumber>
    </submittedName>
</protein>
<evidence type="ECO:0000256" key="2">
    <source>
        <dbReference type="ARBA" id="ARBA00022729"/>
    </source>
</evidence>
<name>A0A7W9E4B7_9MICO</name>
<dbReference type="InterPro" id="IPR018044">
    <property type="entry name" value="Peptidase_S11"/>
</dbReference>
<gene>
    <name evidence="11" type="ORF">BJ997_001807</name>
</gene>
<keyword evidence="3 11" id="KW-0378">Hydrolase</keyword>
<reference evidence="11 12" key="1">
    <citation type="submission" date="2020-08" db="EMBL/GenBank/DDBJ databases">
        <title>Sequencing the genomes of 1000 actinobacteria strains.</title>
        <authorList>
            <person name="Klenk H.-P."/>
        </authorList>
    </citation>
    <scope>NUCLEOTIDE SEQUENCE [LARGE SCALE GENOMIC DNA]</scope>
    <source>
        <strain evidence="11 12">DSM 21065</strain>
    </source>
</reference>
<keyword evidence="2" id="KW-0732">Signal</keyword>
<evidence type="ECO:0000256" key="1">
    <source>
        <dbReference type="ARBA" id="ARBA00007164"/>
    </source>
</evidence>
<comment type="caution">
    <text evidence="11">The sequence shown here is derived from an EMBL/GenBank/DDBJ whole genome shotgun (WGS) entry which is preliminary data.</text>
</comment>
<evidence type="ECO:0000313" key="12">
    <source>
        <dbReference type="Proteomes" id="UP000561726"/>
    </source>
</evidence>
<evidence type="ECO:0000256" key="3">
    <source>
        <dbReference type="ARBA" id="ARBA00022801"/>
    </source>
</evidence>
<feature type="binding site" evidence="8">
    <location>
        <position position="256"/>
    </location>
    <ligand>
        <name>substrate</name>
    </ligand>
</feature>